<protein>
    <submittedName>
        <fullName evidence="8">Uncharacterized protein</fullName>
    </submittedName>
</protein>
<feature type="compositionally biased region" description="Low complexity" evidence="7">
    <location>
        <begin position="137"/>
        <end position="149"/>
    </location>
</feature>
<accession>A0ABD3PDF6</accession>
<dbReference type="Proteomes" id="UP001530315">
    <property type="component" value="Unassembled WGS sequence"/>
</dbReference>
<feature type="region of interest" description="Disordered" evidence="7">
    <location>
        <begin position="197"/>
        <end position="493"/>
    </location>
</feature>
<dbReference type="PROSITE" id="PS50293">
    <property type="entry name" value="TPR_REGION"/>
    <property type="match status" value="1"/>
</dbReference>
<keyword evidence="2" id="KW-0677">Repeat</keyword>
<dbReference type="PANTHER" id="PTHR12558:SF13">
    <property type="entry name" value="CELL DIVISION CYCLE PROTEIN 27 HOMOLOG"/>
    <property type="match status" value="1"/>
</dbReference>
<reference evidence="8 9" key="1">
    <citation type="submission" date="2024-10" db="EMBL/GenBank/DDBJ databases">
        <title>Updated reference genomes for cyclostephanoid diatoms.</title>
        <authorList>
            <person name="Roberts W.R."/>
            <person name="Alverson A.J."/>
        </authorList>
    </citation>
    <scope>NUCLEOTIDE SEQUENCE [LARGE SCALE GENOMIC DNA]</scope>
    <source>
        <strain evidence="8 9">AJA276-08</strain>
    </source>
</reference>
<evidence type="ECO:0000256" key="5">
    <source>
        <dbReference type="ARBA" id="ARBA00038210"/>
    </source>
</evidence>
<gene>
    <name evidence="8" type="ORF">ACHAW5_011201</name>
</gene>
<organism evidence="8 9">
    <name type="scientific">Stephanodiscus triporus</name>
    <dbReference type="NCBI Taxonomy" id="2934178"/>
    <lineage>
        <taxon>Eukaryota</taxon>
        <taxon>Sar</taxon>
        <taxon>Stramenopiles</taxon>
        <taxon>Ochrophyta</taxon>
        <taxon>Bacillariophyta</taxon>
        <taxon>Coscinodiscophyceae</taxon>
        <taxon>Thalassiosirophycidae</taxon>
        <taxon>Stephanodiscales</taxon>
        <taxon>Stephanodiscaceae</taxon>
        <taxon>Stephanodiscus</taxon>
    </lineage>
</organism>
<evidence type="ECO:0000256" key="2">
    <source>
        <dbReference type="ARBA" id="ARBA00022737"/>
    </source>
</evidence>
<dbReference type="PROSITE" id="PS50005">
    <property type="entry name" value="TPR"/>
    <property type="match status" value="5"/>
</dbReference>
<proteinExistence type="inferred from homology"/>
<dbReference type="Gene3D" id="1.25.40.10">
    <property type="entry name" value="Tetratricopeptide repeat domain"/>
    <property type="match status" value="6"/>
</dbReference>
<keyword evidence="3 6" id="KW-0802">TPR repeat</keyword>
<feature type="repeat" description="TPR" evidence="6">
    <location>
        <begin position="783"/>
        <end position="816"/>
    </location>
</feature>
<dbReference type="SMART" id="SM00028">
    <property type="entry name" value="TPR"/>
    <property type="match status" value="7"/>
</dbReference>
<feature type="region of interest" description="Disordered" evidence="7">
    <location>
        <begin position="1"/>
        <end position="52"/>
    </location>
</feature>
<dbReference type="InterPro" id="IPR011990">
    <property type="entry name" value="TPR-like_helical_dom_sf"/>
</dbReference>
<dbReference type="Pfam" id="PF13181">
    <property type="entry name" value="TPR_8"/>
    <property type="match status" value="1"/>
</dbReference>
<evidence type="ECO:0000256" key="7">
    <source>
        <dbReference type="SAM" id="MobiDB-lite"/>
    </source>
</evidence>
<feature type="repeat" description="TPR" evidence="6">
    <location>
        <begin position="613"/>
        <end position="646"/>
    </location>
</feature>
<evidence type="ECO:0000256" key="1">
    <source>
        <dbReference type="ARBA" id="ARBA00004123"/>
    </source>
</evidence>
<dbReference type="Pfam" id="PF13432">
    <property type="entry name" value="TPR_16"/>
    <property type="match status" value="2"/>
</dbReference>
<evidence type="ECO:0000313" key="8">
    <source>
        <dbReference type="EMBL" id="KAL3785176.1"/>
    </source>
</evidence>
<dbReference type="AlphaFoldDB" id="A0ABD3PDF6"/>
<feature type="compositionally biased region" description="Gly residues" evidence="7">
    <location>
        <begin position="197"/>
        <end position="206"/>
    </location>
</feature>
<dbReference type="PANTHER" id="PTHR12558">
    <property type="entry name" value="CELL DIVISION CYCLE 16,23,27"/>
    <property type="match status" value="1"/>
</dbReference>
<evidence type="ECO:0000256" key="4">
    <source>
        <dbReference type="ARBA" id="ARBA00023242"/>
    </source>
</evidence>
<feature type="compositionally biased region" description="Acidic residues" evidence="7">
    <location>
        <begin position="24"/>
        <end position="34"/>
    </location>
</feature>
<keyword evidence="4" id="KW-0539">Nucleus</keyword>
<evidence type="ECO:0000256" key="3">
    <source>
        <dbReference type="ARBA" id="ARBA00022803"/>
    </source>
</evidence>
<comment type="similarity">
    <text evidence="5">Belongs to the APC3/CDC27 family.</text>
</comment>
<dbReference type="FunFam" id="1.25.40.10:FF:000018">
    <property type="entry name" value="Cell division cycle protein 27 homolog B"/>
    <property type="match status" value="1"/>
</dbReference>
<dbReference type="Pfam" id="PF12895">
    <property type="entry name" value="ANAPC3"/>
    <property type="match status" value="1"/>
</dbReference>
<feature type="compositionally biased region" description="Basic and acidic residues" evidence="7">
    <location>
        <begin position="452"/>
        <end position="464"/>
    </location>
</feature>
<dbReference type="SUPFAM" id="SSF48452">
    <property type="entry name" value="TPR-like"/>
    <property type="match status" value="2"/>
</dbReference>
<feature type="repeat" description="TPR" evidence="6">
    <location>
        <begin position="647"/>
        <end position="680"/>
    </location>
</feature>
<evidence type="ECO:0000256" key="6">
    <source>
        <dbReference type="PROSITE-ProRule" id="PRU00339"/>
    </source>
</evidence>
<sequence>MSAAVVVARPTPLPDPTRRHDDSNDSDDSDDDDASPSPPFAVASTSTSSTSSSESTYASLIRTYLNLLCHDNATFLAERNAASHPWSENAIYLLAHCHYRGGSPSRARSVILNRWPWAGGGAGGGGGGGVAKDDDASSSSSSSSTAAAARTNRRIRAMDYHRRALRLDPLMWTSYEALCELGGPTSAAAGAGAGGVGGGGGGGGGPSSSSSSSASSSSSHDGLGGADDPEAIFGVPVPTTMNDPGKKTTTTTKTTTTMQVERTQQQRRSDDRDDRHRTDRYGTPSTPYDGLGRMNVLGTDDSRAAPPATSNYYNLPPPTTASTARGGGDGGGGGGDGGTADDDGMPPRANLFATTPALSYASVDRRRGDDGRRRHPAAAWDRPGRGGGGGATVAWGSTPTSAPPTMRGEIGGGDRDRDRDDDNDAPSVRVEKRALFSPNDREDDTGGGDGGDGLRKKSQRKEGTRGGGTTRTTMNRAEGPGVAPTTTRAARPGFDEEMTTEAEHVREVLELLCCLGAGYKFLCQYRSRDALVLFRTLPIEQINTGWVQHQIGKAYFEMSDYQNAHRALQIMRRVEPHRIKGLDILSTALWQLKKEVELSDLAQQAVAFDRMAPEAWFVVGNCFSLQKEHETAITFFRRSIQLNPLYTYAHTLCGHEFTSNEDFEKAISCYRDAIRVDSRHYNAWYGLGAIYFRQEKFDLAEYHFKRALDINSQSSVLHCHLGMAQHQNGKTIEALETLSGAFRLDPRNPQAHYQRATIFMSLDRPEDALLELEKVRSAAPKESSVHFNMGKVYKRLGQPAKAMRCFLTALDLDPKDNNLIKAAMDRLDEPDVEDEVSVF</sequence>
<dbReference type="InterPro" id="IPR019734">
    <property type="entry name" value="TPR_rpt"/>
</dbReference>
<dbReference type="EMBL" id="JALLAZ020000897">
    <property type="protein sequence ID" value="KAL3785176.1"/>
    <property type="molecule type" value="Genomic_DNA"/>
</dbReference>
<feature type="compositionally biased region" description="Low complexity" evidence="7">
    <location>
        <begin position="247"/>
        <end position="257"/>
    </location>
</feature>
<dbReference type="GO" id="GO:0005634">
    <property type="term" value="C:nucleus"/>
    <property type="evidence" value="ECO:0007669"/>
    <property type="project" value="UniProtKB-SubCell"/>
</dbReference>
<name>A0ABD3PDF6_9STRA</name>
<evidence type="ECO:0000313" key="9">
    <source>
        <dbReference type="Proteomes" id="UP001530315"/>
    </source>
</evidence>
<feature type="compositionally biased region" description="Low complexity" evidence="7">
    <location>
        <begin position="40"/>
        <end position="52"/>
    </location>
</feature>
<feature type="compositionally biased region" description="Gly residues" evidence="7">
    <location>
        <begin position="325"/>
        <end position="338"/>
    </location>
</feature>
<comment type="subcellular location">
    <subcellularLocation>
        <location evidence="1">Nucleus</location>
    </subcellularLocation>
</comment>
<dbReference type="InterPro" id="IPR013105">
    <property type="entry name" value="TPR_2"/>
</dbReference>
<feature type="repeat" description="TPR" evidence="6">
    <location>
        <begin position="715"/>
        <end position="748"/>
    </location>
</feature>
<feature type="compositionally biased region" description="Basic and acidic residues" evidence="7">
    <location>
        <begin position="363"/>
        <end position="372"/>
    </location>
</feature>
<feature type="repeat" description="TPR" evidence="6">
    <location>
        <begin position="681"/>
        <end position="714"/>
    </location>
</feature>
<feature type="compositionally biased region" description="Basic and acidic residues" evidence="7">
    <location>
        <begin position="267"/>
        <end position="280"/>
    </location>
</feature>
<dbReference type="Pfam" id="PF07719">
    <property type="entry name" value="TPR_2"/>
    <property type="match status" value="1"/>
</dbReference>
<keyword evidence="9" id="KW-1185">Reference proteome</keyword>
<feature type="region of interest" description="Disordered" evidence="7">
    <location>
        <begin position="122"/>
        <end position="150"/>
    </location>
</feature>
<feature type="compositionally biased region" description="Low complexity" evidence="7">
    <location>
        <begin position="207"/>
        <end position="221"/>
    </location>
</feature>
<comment type="caution">
    <text evidence="8">The sequence shown here is derived from an EMBL/GenBank/DDBJ whole genome shotgun (WGS) entry which is preliminary data.</text>
</comment>